<evidence type="ECO:0000256" key="11">
    <source>
        <dbReference type="ARBA" id="ARBA00023268"/>
    </source>
</evidence>
<sequence length="270" mass="29273">MPEGDTVWRAAKDLRTALAGQRLLACDLRVPAFATVDFTGSVVQSVQSCGKHLLMFVDGHVIHSHLSMEGRWDLYPAPASGSPPHWRRPAHTARAVLRTGDVEAVGFSLGLLEVLPETGLSNAVGHLGPDLLGPGWDADQALRRLLAEPERAIGLALLDQRNLAGIGNIYRNELCFLSRVHPAATVAEVQDLPRMVELAKRLLEVNKNRSQRSTTGGPARGEAASWVYGLAGKPCKRCGALIRHATMADPAFPSWAARDIYWCPRCQVGP</sequence>
<keyword evidence="5 13" id="KW-0863">Zinc-finger</keyword>
<dbReference type="GO" id="GO:0006284">
    <property type="term" value="P:base-excision repair"/>
    <property type="evidence" value="ECO:0007669"/>
    <property type="project" value="InterPro"/>
</dbReference>
<dbReference type="InterPro" id="IPR000214">
    <property type="entry name" value="Znf_DNA_glyclase/AP_lyase"/>
</dbReference>
<evidence type="ECO:0000256" key="5">
    <source>
        <dbReference type="ARBA" id="ARBA00022771"/>
    </source>
</evidence>
<keyword evidence="17" id="KW-1185">Reference proteome</keyword>
<dbReference type="Gene3D" id="3.20.190.10">
    <property type="entry name" value="MutM-like, N-terminal"/>
    <property type="match status" value="1"/>
</dbReference>
<evidence type="ECO:0000256" key="4">
    <source>
        <dbReference type="ARBA" id="ARBA00022763"/>
    </source>
</evidence>
<evidence type="ECO:0000259" key="14">
    <source>
        <dbReference type="PROSITE" id="PS51066"/>
    </source>
</evidence>
<evidence type="ECO:0000256" key="3">
    <source>
        <dbReference type="ARBA" id="ARBA00022723"/>
    </source>
</evidence>
<keyword evidence="8" id="KW-0238">DNA-binding</keyword>
<evidence type="ECO:0000256" key="8">
    <source>
        <dbReference type="ARBA" id="ARBA00023125"/>
    </source>
</evidence>
<gene>
    <name evidence="16" type="ORF">AOC05_17775</name>
</gene>
<dbReference type="InterPro" id="IPR010979">
    <property type="entry name" value="Ribosomal_uS13-like_H2TH"/>
</dbReference>
<dbReference type="InterPro" id="IPR015886">
    <property type="entry name" value="H2TH_FPG"/>
</dbReference>
<dbReference type="KEGG" id="aaq:AOC05_17775"/>
<keyword evidence="10" id="KW-0456">Lyase</keyword>
<dbReference type="PATRIC" id="fig|656366.3.peg.3822"/>
<reference evidence="17" key="1">
    <citation type="submission" date="2015-09" db="EMBL/GenBank/DDBJ databases">
        <title>Complete genome of Arthrobacter alpinus strain R3.8.</title>
        <authorList>
            <person name="See-Too W.S."/>
            <person name="Chan K.G."/>
        </authorList>
    </citation>
    <scope>NUCLEOTIDE SEQUENCE [LARGE SCALE GENOMIC DNA]</scope>
    <source>
        <strain evidence="17">R3.8</strain>
    </source>
</reference>
<evidence type="ECO:0000313" key="17">
    <source>
        <dbReference type="Proteomes" id="UP000062833"/>
    </source>
</evidence>
<evidence type="ECO:0000256" key="7">
    <source>
        <dbReference type="ARBA" id="ARBA00022833"/>
    </source>
</evidence>
<dbReference type="SUPFAM" id="SSF57716">
    <property type="entry name" value="Glucocorticoid receptor-like (DNA-binding domain)"/>
    <property type="match status" value="1"/>
</dbReference>
<feature type="domain" description="Formamidopyrimidine-DNA glycosylase catalytic" evidence="15">
    <location>
        <begin position="2"/>
        <end position="106"/>
    </location>
</feature>
<dbReference type="PANTHER" id="PTHR42697:SF1">
    <property type="entry name" value="ENDONUCLEASE 8"/>
    <property type="match status" value="1"/>
</dbReference>
<accession>A0A0M3UH26</accession>
<keyword evidence="3" id="KW-0479">Metal-binding</keyword>
<evidence type="ECO:0000259" key="15">
    <source>
        <dbReference type="PROSITE" id="PS51068"/>
    </source>
</evidence>
<evidence type="ECO:0000313" key="16">
    <source>
        <dbReference type="EMBL" id="ALE93749.1"/>
    </source>
</evidence>
<dbReference type="OrthoDB" id="9800855at2"/>
<keyword evidence="11" id="KW-0511">Multifunctional enzyme</keyword>
<dbReference type="InterPro" id="IPR035937">
    <property type="entry name" value="FPG_N"/>
</dbReference>
<dbReference type="SUPFAM" id="SSF46946">
    <property type="entry name" value="S13-like H2TH domain"/>
    <property type="match status" value="1"/>
</dbReference>
<keyword evidence="12" id="KW-0326">Glycosidase</keyword>
<dbReference type="GO" id="GO:0003684">
    <property type="term" value="F:damaged DNA binding"/>
    <property type="evidence" value="ECO:0007669"/>
    <property type="project" value="InterPro"/>
</dbReference>
<dbReference type="Pfam" id="PF06831">
    <property type="entry name" value="H2TH"/>
    <property type="match status" value="1"/>
</dbReference>
<dbReference type="RefSeq" id="WP_062008908.1">
    <property type="nucleotide sequence ID" value="NZ_CP012677.1"/>
</dbReference>
<dbReference type="Gene3D" id="1.10.8.50">
    <property type="match status" value="1"/>
</dbReference>
<proteinExistence type="inferred from homology"/>
<evidence type="ECO:0000256" key="9">
    <source>
        <dbReference type="ARBA" id="ARBA00023204"/>
    </source>
</evidence>
<keyword evidence="7" id="KW-0862">Zinc</keyword>
<dbReference type="CDD" id="cd08971">
    <property type="entry name" value="AcNei2_N"/>
    <property type="match status" value="1"/>
</dbReference>
<evidence type="ECO:0000256" key="12">
    <source>
        <dbReference type="ARBA" id="ARBA00023295"/>
    </source>
</evidence>
<dbReference type="SMART" id="SM01232">
    <property type="entry name" value="H2TH"/>
    <property type="match status" value="1"/>
</dbReference>
<protein>
    <recommendedName>
        <fullName evidence="2">DNA-(apurinic or apyrimidinic site) lyase</fullName>
        <ecNumber evidence="2">4.2.99.18</ecNumber>
    </recommendedName>
</protein>
<comment type="similarity">
    <text evidence="1">Belongs to the FPG family.</text>
</comment>
<dbReference type="Pfam" id="PF01149">
    <property type="entry name" value="Fapy_DNA_glyco"/>
    <property type="match status" value="1"/>
</dbReference>
<evidence type="ECO:0000256" key="1">
    <source>
        <dbReference type="ARBA" id="ARBA00009409"/>
    </source>
</evidence>
<dbReference type="EMBL" id="CP012677">
    <property type="protein sequence ID" value="ALE93749.1"/>
    <property type="molecule type" value="Genomic_DNA"/>
</dbReference>
<dbReference type="EC" id="4.2.99.18" evidence="2"/>
<dbReference type="SMART" id="SM00898">
    <property type="entry name" value="Fapy_DNA_glyco"/>
    <property type="match status" value="1"/>
</dbReference>
<dbReference type="PANTHER" id="PTHR42697">
    <property type="entry name" value="ENDONUCLEASE 8"/>
    <property type="match status" value="1"/>
</dbReference>
<dbReference type="PROSITE" id="PS51068">
    <property type="entry name" value="FPG_CAT"/>
    <property type="match status" value="1"/>
</dbReference>
<evidence type="ECO:0000256" key="6">
    <source>
        <dbReference type="ARBA" id="ARBA00022801"/>
    </source>
</evidence>
<evidence type="ECO:0000256" key="2">
    <source>
        <dbReference type="ARBA" id="ARBA00012720"/>
    </source>
</evidence>
<dbReference type="SUPFAM" id="SSF81624">
    <property type="entry name" value="N-terminal domain of MutM-like DNA repair proteins"/>
    <property type="match status" value="1"/>
</dbReference>
<dbReference type="AlphaFoldDB" id="A0A0M3UH26"/>
<dbReference type="InterPro" id="IPR012319">
    <property type="entry name" value="FPG_cat"/>
</dbReference>
<keyword evidence="6" id="KW-0378">Hydrolase</keyword>
<dbReference type="Proteomes" id="UP000062833">
    <property type="component" value="Chromosome"/>
</dbReference>
<organism evidence="16 17">
    <name type="scientific">Arthrobacter alpinus</name>
    <dbReference type="NCBI Taxonomy" id="656366"/>
    <lineage>
        <taxon>Bacteria</taxon>
        <taxon>Bacillati</taxon>
        <taxon>Actinomycetota</taxon>
        <taxon>Actinomycetes</taxon>
        <taxon>Micrococcales</taxon>
        <taxon>Micrococcaceae</taxon>
        <taxon>Arthrobacter</taxon>
    </lineage>
</organism>
<evidence type="ECO:0000256" key="10">
    <source>
        <dbReference type="ARBA" id="ARBA00023239"/>
    </source>
</evidence>
<dbReference type="GO" id="GO:0008270">
    <property type="term" value="F:zinc ion binding"/>
    <property type="evidence" value="ECO:0007669"/>
    <property type="project" value="UniProtKB-KW"/>
</dbReference>
<evidence type="ECO:0000256" key="13">
    <source>
        <dbReference type="PROSITE-ProRule" id="PRU00391"/>
    </source>
</evidence>
<keyword evidence="9" id="KW-0234">DNA repair</keyword>
<dbReference type="InterPro" id="IPR044090">
    <property type="entry name" value="Nei2_N"/>
</dbReference>
<dbReference type="GO" id="GO:0140078">
    <property type="term" value="F:class I DNA-(apurinic or apyrimidinic site) endonuclease activity"/>
    <property type="evidence" value="ECO:0007669"/>
    <property type="project" value="UniProtKB-EC"/>
</dbReference>
<keyword evidence="4" id="KW-0227">DNA damage</keyword>
<feature type="domain" description="FPG-type" evidence="14">
    <location>
        <begin position="226"/>
        <end position="268"/>
    </location>
</feature>
<dbReference type="GO" id="GO:0000703">
    <property type="term" value="F:oxidized pyrimidine nucleobase lesion DNA N-glycosylase activity"/>
    <property type="evidence" value="ECO:0007669"/>
    <property type="project" value="TreeGrafter"/>
</dbReference>
<name>A0A0M3UH26_9MICC</name>
<dbReference type="PROSITE" id="PS51066">
    <property type="entry name" value="ZF_FPG_2"/>
    <property type="match status" value="1"/>
</dbReference>